<name>A0A1G9WKE6_9BACT</name>
<dbReference type="Proteomes" id="UP000182146">
    <property type="component" value="Unassembled WGS sequence"/>
</dbReference>
<protein>
    <submittedName>
        <fullName evidence="4">Polysaccharide deacetylase</fullName>
    </submittedName>
</protein>
<evidence type="ECO:0000256" key="1">
    <source>
        <dbReference type="ARBA" id="ARBA00004613"/>
    </source>
</evidence>
<sequence length="323" mass="36479">MAARLDILTFHRIMPRRERYFIPPMAMEGTTFTRLVERLAAAGRVIALDEGVQQLKEGRLAGHKVAITFDDGYIDNYTLARDVLQRVGVHASFFVPVTPIDKQLPYWWDHLFEVLKSEAVALFKWALQQPNPQPLQHALETAAVATNEPVGERCRRLVQALNNLGQRERHAFTEGLVGEFGSVRGDRLLMTWDEIRQMQKDGFAIGSHSVSHIPLTDLDFRTAKNEIVASSRLLRERLGQWPTGFCFPRGAFTADHSSLVREAGYDYAVTTCFGGNDAQADPFSLKRRNMSDYQGVRSRFPVAMHLFELSGCLDKFLAARRAG</sequence>
<dbReference type="RefSeq" id="WP_082048137.1">
    <property type="nucleotide sequence ID" value="NZ_FNGU01000011.1"/>
</dbReference>
<dbReference type="SUPFAM" id="SSF88713">
    <property type="entry name" value="Glycoside hydrolase/deacetylase"/>
    <property type="match status" value="1"/>
</dbReference>
<dbReference type="GO" id="GO:0005576">
    <property type="term" value="C:extracellular region"/>
    <property type="evidence" value="ECO:0007669"/>
    <property type="project" value="UniProtKB-SubCell"/>
</dbReference>
<dbReference type="OrthoDB" id="9776235at2"/>
<dbReference type="AlphaFoldDB" id="A0A1G9WKE6"/>
<dbReference type="GO" id="GO:0016810">
    <property type="term" value="F:hydrolase activity, acting on carbon-nitrogen (but not peptide) bonds"/>
    <property type="evidence" value="ECO:0007669"/>
    <property type="project" value="InterPro"/>
</dbReference>
<accession>A0A1G9WKE6</accession>
<dbReference type="EMBL" id="FNGU01000011">
    <property type="protein sequence ID" value="SDM84636.1"/>
    <property type="molecule type" value="Genomic_DNA"/>
</dbReference>
<dbReference type="Gene3D" id="3.20.20.370">
    <property type="entry name" value="Glycoside hydrolase/deacetylase"/>
    <property type="match status" value="1"/>
</dbReference>
<dbReference type="InterPro" id="IPR051398">
    <property type="entry name" value="Polysacch_Deacetylase"/>
</dbReference>
<dbReference type="CDD" id="cd10918">
    <property type="entry name" value="CE4_NodB_like_5s_6s"/>
    <property type="match status" value="1"/>
</dbReference>
<comment type="subcellular location">
    <subcellularLocation>
        <location evidence="1">Secreted</location>
    </subcellularLocation>
</comment>
<evidence type="ECO:0000313" key="5">
    <source>
        <dbReference type="Proteomes" id="UP000182146"/>
    </source>
</evidence>
<evidence type="ECO:0000313" key="4">
    <source>
        <dbReference type="EMBL" id="SDM84636.1"/>
    </source>
</evidence>
<dbReference type="PANTHER" id="PTHR34216">
    <property type="match status" value="1"/>
</dbReference>
<dbReference type="InterPro" id="IPR011330">
    <property type="entry name" value="Glyco_hydro/deAcase_b/a-brl"/>
</dbReference>
<dbReference type="GO" id="GO:0005975">
    <property type="term" value="P:carbohydrate metabolic process"/>
    <property type="evidence" value="ECO:0007669"/>
    <property type="project" value="InterPro"/>
</dbReference>
<keyword evidence="2" id="KW-0732">Signal</keyword>
<dbReference type="STRING" id="392333.SAMN05660860_03263"/>
<dbReference type="PANTHER" id="PTHR34216:SF3">
    <property type="entry name" value="POLY-BETA-1,6-N-ACETYL-D-GLUCOSAMINE N-DEACETYLASE"/>
    <property type="match status" value="1"/>
</dbReference>
<proteinExistence type="predicted"/>
<dbReference type="Pfam" id="PF01522">
    <property type="entry name" value="Polysacc_deac_1"/>
    <property type="match status" value="1"/>
</dbReference>
<evidence type="ECO:0000259" key="3">
    <source>
        <dbReference type="PROSITE" id="PS51677"/>
    </source>
</evidence>
<dbReference type="PROSITE" id="PS51677">
    <property type="entry name" value="NODB"/>
    <property type="match status" value="1"/>
</dbReference>
<evidence type="ECO:0000256" key="2">
    <source>
        <dbReference type="ARBA" id="ARBA00022729"/>
    </source>
</evidence>
<organism evidence="4 5">
    <name type="scientific">Geoalkalibacter ferrihydriticus</name>
    <dbReference type="NCBI Taxonomy" id="392333"/>
    <lineage>
        <taxon>Bacteria</taxon>
        <taxon>Pseudomonadati</taxon>
        <taxon>Thermodesulfobacteriota</taxon>
        <taxon>Desulfuromonadia</taxon>
        <taxon>Desulfuromonadales</taxon>
        <taxon>Geoalkalibacteraceae</taxon>
        <taxon>Geoalkalibacter</taxon>
    </lineage>
</organism>
<dbReference type="InterPro" id="IPR002509">
    <property type="entry name" value="NODB_dom"/>
</dbReference>
<feature type="domain" description="NodB homology" evidence="3">
    <location>
        <begin position="63"/>
        <end position="323"/>
    </location>
</feature>
<gene>
    <name evidence="4" type="ORF">SAMN05660860_03263</name>
</gene>
<reference evidence="4 5" key="1">
    <citation type="submission" date="2016-10" db="EMBL/GenBank/DDBJ databases">
        <authorList>
            <person name="de Groot N.N."/>
        </authorList>
    </citation>
    <scope>NUCLEOTIDE SEQUENCE [LARGE SCALE GENOMIC DNA]</scope>
    <source>
        <strain evidence="4 5">DSM 17813</strain>
    </source>
</reference>